<dbReference type="RefSeq" id="WP_317562952.1">
    <property type="nucleotide sequence ID" value="NZ_JAWLJX010000001.1"/>
</dbReference>
<comment type="caution">
    <text evidence="2">The sequence shown here is derived from an EMBL/GenBank/DDBJ whole genome shotgun (WGS) entry which is preliminary data.</text>
</comment>
<evidence type="ECO:0000313" key="2">
    <source>
        <dbReference type="EMBL" id="MDV6260073.1"/>
    </source>
</evidence>
<gene>
    <name evidence="2" type="ORF">R3P96_01845</name>
</gene>
<organism evidence="2 3">
    <name type="scientific">Rhodococcoides yunnanense</name>
    <dbReference type="NCBI Taxonomy" id="278209"/>
    <lineage>
        <taxon>Bacteria</taxon>
        <taxon>Bacillati</taxon>
        <taxon>Actinomycetota</taxon>
        <taxon>Actinomycetes</taxon>
        <taxon>Mycobacteriales</taxon>
        <taxon>Nocardiaceae</taxon>
        <taxon>Rhodococcoides</taxon>
    </lineage>
</organism>
<evidence type="ECO:0000313" key="3">
    <source>
        <dbReference type="Proteomes" id="UP001185755"/>
    </source>
</evidence>
<proteinExistence type="predicted"/>
<accession>A0ABU4B7A3</accession>
<feature type="region of interest" description="Disordered" evidence="1">
    <location>
        <begin position="1"/>
        <end position="22"/>
    </location>
</feature>
<sequence>MPSAKPWGTVIRGLSKGGGDSDAHLTVHDRTLHAASRGFDSIVNTHVRHELPTCRDTGRARFTKVDNFVDQSFTRAVHPPRTESG</sequence>
<reference evidence="2 3" key="1">
    <citation type="submission" date="2023-10" db="EMBL/GenBank/DDBJ databases">
        <title>Development of a sustainable strategy for remediation of hydrocarbon-contaminated territories based on the waste exchange concept.</title>
        <authorList>
            <person name="Krivoruchko A."/>
        </authorList>
    </citation>
    <scope>NUCLEOTIDE SEQUENCE [LARGE SCALE GENOMIC DNA]</scope>
    <source>
        <strain evidence="2 3">IEGM 1323</strain>
    </source>
</reference>
<dbReference type="Proteomes" id="UP001185755">
    <property type="component" value="Unassembled WGS sequence"/>
</dbReference>
<evidence type="ECO:0000256" key="1">
    <source>
        <dbReference type="SAM" id="MobiDB-lite"/>
    </source>
</evidence>
<protein>
    <submittedName>
        <fullName evidence="2">Uncharacterized protein</fullName>
    </submittedName>
</protein>
<dbReference type="EMBL" id="JAWLJX010000001">
    <property type="protein sequence ID" value="MDV6260073.1"/>
    <property type="molecule type" value="Genomic_DNA"/>
</dbReference>
<keyword evidence="3" id="KW-1185">Reference proteome</keyword>
<name>A0ABU4B7A3_9NOCA</name>